<evidence type="ECO:0000256" key="1">
    <source>
        <dbReference type="SAM" id="MobiDB-lite"/>
    </source>
</evidence>
<sequence length="553" mass="62613">MADDSDIVWLSDGETTKEKEPVPSTSNTVQLLLNGSLESSIVEDSFLCMQNKVTLTPTRSTGESSRRSSRKRSSFESSFNCKLNKEEKQSPPPVQADLINSKEDSPMFVIEESFLSHQQTTSASINPSTKKTPNLSIIEDSFVDGLDGKQFDPPPIFPSMSRKFSPDLIVLDDDSFREEQKMDKKLFTPPSNSSSLTVEEKENDQATTKKIDKNDPLLKPQKRQDMEELNEEISEKEQKAKQRETKRLIRKDELAVKVEEKEAKQRKRLAEKQQKEVEKKRARIEREIQSSTKTNAEKYLFCHTAIRCAFADRDLEKQLQVITDGQDPELIEFHRAYIDIAEKDDGDVERFEYQETQSFFVYVITGEALTNENKIFGRTVERIKLSLPLGTSHLVIACLGLPKISANKLFSLNIDLFASLRAQLKICENADILAHHLVQMTKGLAKFNPHTGHSSAQFQDGAKGIRDGPDLVKDWWSLMLSRIYRLSDASRRAIMRKIENPVQGIDWIRSVGVDVATKQIADLVAENGRRVGVAMAVRLVRMLSDTNGTSIVE</sequence>
<proteinExistence type="predicted"/>
<dbReference type="AlphaFoldDB" id="A0AAF3ETG5"/>
<feature type="region of interest" description="Disordered" evidence="1">
    <location>
        <begin position="180"/>
        <end position="245"/>
    </location>
</feature>
<feature type="region of interest" description="Disordered" evidence="1">
    <location>
        <begin position="1"/>
        <end position="26"/>
    </location>
</feature>
<organism evidence="2 3">
    <name type="scientific">Mesorhabditis belari</name>
    <dbReference type="NCBI Taxonomy" id="2138241"/>
    <lineage>
        <taxon>Eukaryota</taxon>
        <taxon>Metazoa</taxon>
        <taxon>Ecdysozoa</taxon>
        <taxon>Nematoda</taxon>
        <taxon>Chromadorea</taxon>
        <taxon>Rhabditida</taxon>
        <taxon>Rhabditina</taxon>
        <taxon>Rhabditomorpha</taxon>
        <taxon>Rhabditoidea</taxon>
        <taxon>Rhabditidae</taxon>
        <taxon>Mesorhabditinae</taxon>
        <taxon>Mesorhabditis</taxon>
    </lineage>
</organism>
<accession>A0AAF3ETG5</accession>
<evidence type="ECO:0000313" key="2">
    <source>
        <dbReference type="Proteomes" id="UP000887575"/>
    </source>
</evidence>
<feature type="compositionally biased region" description="Basic and acidic residues" evidence="1">
    <location>
        <begin position="198"/>
        <end position="226"/>
    </location>
</feature>
<name>A0AAF3ETG5_9BILA</name>
<reference evidence="3" key="1">
    <citation type="submission" date="2024-02" db="UniProtKB">
        <authorList>
            <consortium name="WormBaseParasite"/>
        </authorList>
    </citation>
    <scope>IDENTIFICATION</scope>
</reference>
<feature type="compositionally biased region" description="Basic and acidic residues" evidence="1">
    <location>
        <begin position="233"/>
        <end position="245"/>
    </location>
</feature>
<dbReference type="Proteomes" id="UP000887575">
    <property type="component" value="Unassembled WGS sequence"/>
</dbReference>
<evidence type="ECO:0000313" key="3">
    <source>
        <dbReference type="WBParaSite" id="MBELARI_LOCUS17352"/>
    </source>
</evidence>
<feature type="region of interest" description="Disordered" evidence="1">
    <location>
        <begin position="52"/>
        <end position="99"/>
    </location>
</feature>
<dbReference type="WBParaSite" id="MBELARI_LOCUS17352">
    <property type="protein sequence ID" value="MBELARI_LOCUS17352"/>
    <property type="gene ID" value="MBELARI_LOCUS17352"/>
</dbReference>
<keyword evidence="2" id="KW-1185">Reference proteome</keyword>
<protein>
    <submittedName>
        <fullName evidence="3">Uncharacterized protein</fullName>
    </submittedName>
</protein>